<evidence type="ECO:0000256" key="1">
    <source>
        <dbReference type="ARBA" id="ARBA00004613"/>
    </source>
</evidence>
<accession>A0A1D2MBG7</accession>
<dbReference type="PANTHER" id="PTHR24264">
    <property type="entry name" value="TRYPSIN-RELATED"/>
    <property type="match status" value="1"/>
</dbReference>
<keyword evidence="9" id="KW-1185">Reference proteome</keyword>
<dbReference type="PRINTS" id="PR00722">
    <property type="entry name" value="CHYMOTRYPSIN"/>
</dbReference>
<keyword evidence="4" id="KW-0378">Hydrolase</keyword>
<dbReference type="FunFam" id="2.40.10.10:FF:000130">
    <property type="entry name" value="Chymotrypsinogen A"/>
    <property type="match status" value="1"/>
</dbReference>
<keyword evidence="3" id="KW-0645">Protease</keyword>
<comment type="subcellular location">
    <subcellularLocation>
        <location evidence="1">Secreted</location>
    </subcellularLocation>
</comment>
<protein>
    <submittedName>
        <fullName evidence="8">Ovochymase-1</fullName>
    </submittedName>
</protein>
<keyword evidence="5" id="KW-0720">Serine protease</keyword>
<dbReference type="EMBL" id="LJIJ01002024">
    <property type="protein sequence ID" value="ODM90347.1"/>
    <property type="molecule type" value="Genomic_DNA"/>
</dbReference>
<feature type="compositionally biased region" description="Low complexity" evidence="6">
    <location>
        <begin position="111"/>
        <end position="125"/>
    </location>
</feature>
<dbReference type="CDD" id="cd00190">
    <property type="entry name" value="Tryp_SPc"/>
    <property type="match status" value="1"/>
</dbReference>
<proteinExistence type="predicted"/>
<dbReference type="InterPro" id="IPR001314">
    <property type="entry name" value="Peptidase_S1A"/>
</dbReference>
<dbReference type="OMA" id="EGTEKMI"/>
<dbReference type="PANTHER" id="PTHR24264:SF65">
    <property type="entry name" value="SRCR DOMAIN-CONTAINING PROTEIN"/>
    <property type="match status" value="1"/>
</dbReference>
<name>A0A1D2MBG7_ORCCI</name>
<dbReference type="InterPro" id="IPR050127">
    <property type="entry name" value="Serine_Proteases_S1"/>
</dbReference>
<dbReference type="PROSITE" id="PS50240">
    <property type="entry name" value="TRYPSIN_DOM"/>
    <property type="match status" value="1"/>
</dbReference>
<evidence type="ECO:0000256" key="6">
    <source>
        <dbReference type="SAM" id="MobiDB-lite"/>
    </source>
</evidence>
<feature type="region of interest" description="Disordered" evidence="6">
    <location>
        <begin position="71"/>
        <end position="130"/>
    </location>
</feature>
<evidence type="ECO:0000256" key="4">
    <source>
        <dbReference type="ARBA" id="ARBA00022801"/>
    </source>
</evidence>
<organism evidence="8 9">
    <name type="scientific">Orchesella cincta</name>
    <name type="common">Springtail</name>
    <name type="synonym">Podura cincta</name>
    <dbReference type="NCBI Taxonomy" id="48709"/>
    <lineage>
        <taxon>Eukaryota</taxon>
        <taxon>Metazoa</taxon>
        <taxon>Ecdysozoa</taxon>
        <taxon>Arthropoda</taxon>
        <taxon>Hexapoda</taxon>
        <taxon>Collembola</taxon>
        <taxon>Entomobryomorpha</taxon>
        <taxon>Entomobryoidea</taxon>
        <taxon>Orchesellidae</taxon>
        <taxon>Orchesellinae</taxon>
        <taxon>Orchesella</taxon>
    </lineage>
</organism>
<sequence>MVQFHKRETAEGSGDLVGRTLTKGLANSLIQLVTMLLVVLVLKDSFVVGYYMFPENSEDCGISVFYTHRESRGRGGNEENITFRNSSSSSRTGRYIRSSSRNSKVSKSKNSKSSYSQPRSSRANSRVMKWKSKNPADIEGPLARIVGGTVAQPYAWPWQISLQLKHPTMGFIGHWCGGVLIGAQWVITAGHCVNNRLFGLNQRGVSWFVMAGEYDRSKTEGTEKMIGVSRVFVHERFRDFDNDIALVKLSRPIQWSPTVSPVCLPNDDVQTLSFNMTGLKCVATGWGMESSKGRLSSKMQQVWVHITSQEKCDQIYQRHYHMELGIFTSVQAPKMKKLIRDMCRRFWGCVIIL</sequence>
<dbReference type="SMART" id="SM00020">
    <property type="entry name" value="Tryp_SPc"/>
    <property type="match status" value="1"/>
</dbReference>
<dbReference type="PROSITE" id="PS00134">
    <property type="entry name" value="TRYPSIN_HIS"/>
    <property type="match status" value="1"/>
</dbReference>
<dbReference type="Pfam" id="PF00089">
    <property type="entry name" value="Trypsin"/>
    <property type="match status" value="1"/>
</dbReference>
<evidence type="ECO:0000313" key="9">
    <source>
        <dbReference type="Proteomes" id="UP000094527"/>
    </source>
</evidence>
<dbReference type="InterPro" id="IPR043504">
    <property type="entry name" value="Peptidase_S1_PA_chymotrypsin"/>
</dbReference>
<evidence type="ECO:0000256" key="3">
    <source>
        <dbReference type="ARBA" id="ARBA00022670"/>
    </source>
</evidence>
<reference evidence="8 9" key="1">
    <citation type="journal article" date="2016" name="Genome Biol. Evol.">
        <title>Gene Family Evolution Reflects Adaptation to Soil Environmental Stressors in the Genome of the Collembolan Orchesella cincta.</title>
        <authorList>
            <person name="Faddeeva-Vakhrusheva A."/>
            <person name="Derks M.F."/>
            <person name="Anvar S.Y."/>
            <person name="Agamennone V."/>
            <person name="Suring W."/>
            <person name="Smit S."/>
            <person name="van Straalen N.M."/>
            <person name="Roelofs D."/>
        </authorList>
    </citation>
    <scope>NUCLEOTIDE SEQUENCE [LARGE SCALE GENOMIC DNA]</scope>
    <source>
        <tissue evidence="8">Mixed pool</tissue>
    </source>
</reference>
<gene>
    <name evidence="8" type="ORF">Ocin01_16335</name>
</gene>
<dbReference type="GO" id="GO:0004252">
    <property type="term" value="F:serine-type endopeptidase activity"/>
    <property type="evidence" value="ECO:0007669"/>
    <property type="project" value="InterPro"/>
</dbReference>
<dbReference type="SUPFAM" id="SSF50494">
    <property type="entry name" value="Trypsin-like serine proteases"/>
    <property type="match status" value="1"/>
</dbReference>
<comment type="caution">
    <text evidence="8">The sequence shown here is derived from an EMBL/GenBank/DDBJ whole genome shotgun (WGS) entry which is preliminary data.</text>
</comment>
<feature type="compositionally biased region" description="Polar residues" evidence="6">
    <location>
        <begin position="79"/>
        <end position="92"/>
    </location>
</feature>
<dbReference type="Proteomes" id="UP000094527">
    <property type="component" value="Unassembled WGS sequence"/>
</dbReference>
<dbReference type="Gene3D" id="2.40.10.10">
    <property type="entry name" value="Trypsin-like serine proteases"/>
    <property type="match status" value="1"/>
</dbReference>
<dbReference type="STRING" id="48709.A0A1D2MBG7"/>
<evidence type="ECO:0000256" key="2">
    <source>
        <dbReference type="ARBA" id="ARBA00022525"/>
    </source>
</evidence>
<dbReference type="GO" id="GO:0005615">
    <property type="term" value="C:extracellular space"/>
    <property type="evidence" value="ECO:0007669"/>
    <property type="project" value="TreeGrafter"/>
</dbReference>
<feature type="domain" description="Peptidase S1" evidence="7">
    <location>
        <begin position="145"/>
        <end position="353"/>
    </location>
</feature>
<evidence type="ECO:0000259" key="7">
    <source>
        <dbReference type="PROSITE" id="PS50240"/>
    </source>
</evidence>
<evidence type="ECO:0000256" key="5">
    <source>
        <dbReference type="ARBA" id="ARBA00022825"/>
    </source>
</evidence>
<dbReference type="GO" id="GO:0006508">
    <property type="term" value="P:proteolysis"/>
    <property type="evidence" value="ECO:0007669"/>
    <property type="project" value="UniProtKB-KW"/>
</dbReference>
<dbReference type="InterPro" id="IPR018114">
    <property type="entry name" value="TRYPSIN_HIS"/>
</dbReference>
<keyword evidence="2" id="KW-0964">Secreted</keyword>
<evidence type="ECO:0000313" key="8">
    <source>
        <dbReference type="EMBL" id="ODM90347.1"/>
    </source>
</evidence>
<dbReference type="InterPro" id="IPR001254">
    <property type="entry name" value="Trypsin_dom"/>
</dbReference>
<dbReference type="OrthoDB" id="7863416at2759"/>
<dbReference type="InterPro" id="IPR009003">
    <property type="entry name" value="Peptidase_S1_PA"/>
</dbReference>
<dbReference type="AlphaFoldDB" id="A0A1D2MBG7"/>